<organism evidence="8 9">
    <name type="scientific">Arabidopsis suecica</name>
    <name type="common">Swedish thale-cress</name>
    <name type="synonym">Cardaminopsis suecica</name>
    <dbReference type="NCBI Taxonomy" id="45249"/>
    <lineage>
        <taxon>Eukaryota</taxon>
        <taxon>Viridiplantae</taxon>
        <taxon>Streptophyta</taxon>
        <taxon>Embryophyta</taxon>
        <taxon>Tracheophyta</taxon>
        <taxon>Spermatophyta</taxon>
        <taxon>Magnoliopsida</taxon>
        <taxon>eudicotyledons</taxon>
        <taxon>Gunneridae</taxon>
        <taxon>Pentapetalae</taxon>
        <taxon>rosids</taxon>
        <taxon>malvids</taxon>
        <taxon>Brassicales</taxon>
        <taxon>Brassicaceae</taxon>
        <taxon>Camelineae</taxon>
        <taxon>Arabidopsis</taxon>
    </lineage>
</organism>
<sequence>MYRHVKPRFSWKLQSWIGVGMEKKMIEAGAIFDRVCGKYISARREEVKRSQVNKNDHFIRDSHANLLTSHIKLDTTQYQLLDPINDKFLRDNVFALLLAGRDTTASALTWFFWFLSENPLVVTKIRQEIDMNLPRSCSGQERPSCDPMEYLNKDDESCMGRRCIRIQAREMDFRDRRVSIQCRSRICHGKQRAMVQMKIVAVEILQNYDIKVANGQKFEPDTSLILKMKHGFKVKINKRCSS</sequence>
<keyword evidence="6" id="KW-0408">Iron</keyword>
<gene>
    <name evidence="8" type="ORF">ISN44_As05g046680</name>
</gene>
<evidence type="ECO:0000313" key="8">
    <source>
        <dbReference type="EMBL" id="KAG7612668.1"/>
    </source>
</evidence>
<evidence type="ECO:0000256" key="3">
    <source>
        <dbReference type="ARBA" id="ARBA00022617"/>
    </source>
</evidence>
<evidence type="ECO:0000256" key="7">
    <source>
        <dbReference type="ARBA" id="ARBA00023033"/>
    </source>
</evidence>
<name>A0A8T2DKM5_ARASU</name>
<keyword evidence="4" id="KW-0479">Metal-binding</keyword>
<evidence type="ECO:0000256" key="6">
    <source>
        <dbReference type="ARBA" id="ARBA00023004"/>
    </source>
</evidence>
<keyword evidence="5" id="KW-0560">Oxidoreductase</keyword>
<evidence type="ECO:0000256" key="2">
    <source>
        <dbReference type="ARBA" id="ARBA00010617"/>
    </source>
</evidence>
<dbReference type="GO" id="GO:0016705">
    <property type="term" value="F:oxidoreductase activity, acting on paired donors, with incorporation or reduction of molecular oxygen"/>
    <property type="evidence" value="ECO:0007669"/>
    <property type="project" value="InterPro"/>
</dbReference>
<comment type="caution">
    <text evidence="8">The sequence shown here is derived from an EMBL/GenBank/DDBJ whole genome shotgun (WGS) entry which is preliminary data.</text>
</comment>
<keyword evidence="7" id="KW-0503">Monooxygenase</keyword>
<keyword evidence="9" id="KW-1185">Reference proteome</keyword>
<dbReference type="GO" id="GO:0004497">
    <property type="term" value="F:monooxygenase activity"/>
    <property type="evidence" value="ECO:0007669"/>
    <property type="project" value="UniProtKB-KW"/>
</dbReference>
<dbReference type="OrthoDB" id="1470350at2759"/>
<dbReference type="AlphaFoldDB" id="A0A8T2DKM5"/>
<evidence type="ECO:0000256" key="5">
    <source>
        <dbReference type="ARBA" id="ARBA00023002"/>
    </source>
</evidence>
<dbReference type="Pfam" id="PF00067">
    <property type="entry name" value="p450"/>
    <property type="match status" value="1"/>
</dbReference>
<keyword evidence="3" id="KW-0349">Heme</keyword>
<proteinExistence type="inferred from homology"/>
<reference evidence="8 9" key="1">
    <citation type="submission" date="2020-12" db="EMBL/GenBank/DDBJ databases">
        <title>Concerted genomic and epigenomic changes stabilize Arabidopsis allopolyploids.</title>
        <authorList>
            <person name="Chen Z."/>
        </authorList>
    </citation>
    <scope>NUCLEOTIDE SEQUENCE [LARGE SCALE GENOMIC DNA]</scope>
    <source>
        <strain evidence="8">As9502</strain>
        <tissue evidence="8">Leaf</tissue>
    </source>
</reference>
<dbReference type="EMBL" id="JAEFBJ010000005">
    <property type="protein sequence ID" value="KAG7612668.1"/>
    <property type="molecule type" value="Genomic_DNA"/>
</dbReference>
<dbReference type="PANTHER" id="PTHR24296">
    <property type="entry name" value="CYTOCHROME P450"/>
    <property type="match status" value="1"/>
</dbReference>
<evidence type="ECO:0000256" key="1">
    <source>
        <dbReference type="ARBA" id="ARBA00001971"/>
    </source>
</evidence>
<dbReference type="Proteomes" id="UP000694251">
    <property type="component" value="Chromosome 5"/>
</dbReference>
<dbReference type="InterPro" id="IPR001128">
    <property type="entry name" value="Cyt_P450"/>
</dbReference>
<dbReference type="GO" id="GO:0020037">
    <property type="term" value="F:heme binding"/>
    <property type="evidence" value="ECO:0007669"/>
    <property type="project" value="InterPro"/>
</dbReference>
<comment type="cofactor">
    <cofactor evidence="1">
        <name>heme</name>
        <dbReference type="ChEBI" id="CHEBI:30413"/>
    </cofactor>
</comment>
<protein>
    <submittedName>
        <fullName evidence="8">Cytochrome P450 superfamily</fullName>
    </submittedName>
</protein>
<evidence type="ECO:0000313" key="9">
    <source>
        <dbReference type="Proteomes" id="UP000694251"/>
    </source>
</evidence>
<accession>A0A8T2DKM5</accession>
<dbReference type="GO" id="GO:0005506">
    <property type="term" value="F:iron ion binding"/>
    <property type="evidence" value="ECO:0007669"/>
    <property type="project" value="InterPro"/>
</dbReference>
<comment type="similarity">
    <text evidence="2">Belongs to the cytochrome P450 family.</text>
</comment>
<evidence type="ECO:0000256" key="4">
    <source>
        <dbReference type="ARBA" id="ARBA00022723"/>
    </source>
</evidence>